<keyword evidence="3" id="KW-1185">Reference proteome</keyword>
<proteinExistence type="predicted"/>
<dbReference type="PROSITE" id="PS50082">
    <property type="entry name" value="WD_REPEATS_2"/>
    <property type="match status" value="3"/>
</dbReference>
<feature type="repeat" description="WD" evidence="1">
    <location>
        <begin position="239"/>
        <end position="271"/>
    </location>
</feature>
<dbReference type="SMART" id="SM00320">
    <property type="entry name" value="WD40"/>
    <property type="match status" value="4"/>
</dbReference>
<dbReference type="Pfam" id="PF00400">
    <property type="entry name" value="WD40"/>
    <property type="match status" value="3"/>
</dbReference>
<dbReference type="PANTHER" id="PTHR19920:SF0">
    <property type="entry name" value="CYTOSOLIC IRON-SULFUR PROTEIN ASSEMBLY PROTEIN CIAO1-RELATED"/>
    <property type="match status" value="1"/>
</dbReference>
<evidence type="ECO:0000256" key="1">
    <source>
        <dbReference type="PROSITE-ProRule" id="PRU00221"/>
    </source>
</evidence>
<feature type="repeat" description="WD" evidence="1">
    <location>
        <begin position="288"/>
        <end position="329"/>
    </location>
</feature>
<evidence type="ECO:0008006" key="4">
    <source>
        <dbReference type="Google" id="ProtNLM"/>
    </source>
</evidence>
<dbReference type="InterPro" id="IPR001680">
    <property type="entry name" value="WD40_rpt"/>
</dbReference>
<evidence type="ECO:0000313" key="3">
    <source>
        <dbReference type="Proteomes" id="UP000689195"/>
    </source>
</evidence>
<protein>
    <recommendedName>
        <fullName evidence="4">WD domain, G-beta repeat protein</fullName>
    </recommendedName>
</protein>
<dbReference type="EMBL" id="CAJJDO010000028">
    <property type="protein sequence ID" value="CAD8156158.1"/>
    <property type="molecule type" value="Genomic_DNA"/>
</dbReference>
<dbReference type="Proteomes" id="UP000689195">
    <property type="component" value="Unassembled WGS sequence"/>
</dbReference>
<reference evidence="2" key="1">
    <citation type="submission" date="2021-01" db="EMBL/GenBank/DDBJ databases">
        <authorList>
            <consortium name="Genoscope - CEA"/>
            <person name="William W."/>
        </authorList>
    </citation>
    <scope>NUCLEOTIDE SEQUENCE</scope>
</reference>
<feature type="repeat" description="WD" evidence="1">
    <location>
        <begin position="334"/>
        <end position="366"/>
    </location>
</feature>
<name>A0A8S1TVI7_9CILI</name>
<dbReference type="GO" id="GO:0097361">
    <property type="term" value="C:cytosolic [4Fe-4S] assembly targeting complex"/>
    <property type="evidence" value="ECO:0007669"/>
    <property type="project" value="TreeGrafter"/>
</dbReference>
<gene>
    <name evidence="2" type="ORF">PPENT_87.1.T0280159</name>
</gene>
<dbReference type="GO" id="GO:0016226">
    <property type="term" value="P:iron-sulfur cluster assembly"/>
    <property type="evidence" value="ECO:0007669"/>
    <property type="project" value="TreeGrafter"/>
</dbReference>
<sequence>MIHTTESMKCEQHNQNIDFVLIDDQFIGEEKLLCQICFKQISGLKKVYRISEAINILQEKKDSEFSEQKTIILDQLHKINNHIDTIVNFQGSLQQLINNILEALQNWKQELENRIYDISQYNFLQELNKLDNQDNTFINNQKIFEFIEIKRLQYSEKIKNNIQNLQVLATRNQGLCQLLDITHIQKIISIKLNQTVFQQDKVLSLAFNYNDSMIASSCNKEIKLQKFQDGKIGDVIDTLNEHTQIIYTIIFSKSKNWLFSAGKDQSIILWKPVRLLFNFTITNKQQYYNAHKDSILQLVLNQKENQLISCSSDCKISIWTVNYKQNSIQYQYSLERHTGPVISVCLNQSNNLLVSSGLDKQIIIWSQKNDQEWIFKQVIDKSTNDFGFRISFISDQQIVWQSFKRGLTHIFQEDNGIFKEITEQRLQLAMNAQNDGDYSFPSIFDTKKQILIQKYHQHIYFLNLNSQNKLNVQQEQIVLNDEQSYGNLSNCGKYLAIWCNQKFSIYEIDYVWSLKPPQ</sequence>
<keyword evidence="1" id="KW-0853">WD repeat</keyword>
<dbReference type="PROSITE" id="PS50294">
    <property type="entry name" value="WD_REPEATS_REGION"/>
    <property type="match status" value="2"/>
</dbReference>
<dbReference type="AlphaFoldDB" id="A0A8S1TVI7"/>
<dbReference type="PANTHER" id="PTHR19920">
    <property type="entry name" value="WD40 PROTEIN CIAO1"/>
    <property type="match status" value="1"/>
</dbReference>
<accession>A0A8S1TVI7</accession>
<comment type="caution">
    <text evidence="2">The sequence shown here is derived from an EMBL/GenBank/DDBJ whole genome shotgun (WGS) entry which is preliminary data.</text>
</comment>
<evidence type="ECO:0000313" key="2">
    <source>
        <dbReference type="EMBL" id="CAD8156158.1"/>
    </source>
</evidence>
<organism evidence="2 3">
    <name type="scientific">Paramecium pentaurelia</name>
    <dbReference type="NCBI Taxonomy" id="43138"/>
    <lineage>
        <taxon>Eukaryota</taxon>
        <taxon>Sar</taxon>
        <taxon>Alveolata</taxon>
        <taxon>Ciliophora</taxon>
        <taxon>Intramacronucleata</taxon>
        <taxon>Oligohymenophorea</taxon>
        <taxon>Peniculida</taxon>
        <taxon>Parameciidae</taxon>
        <taxon>Paramecium</taxon>
    </lineage>
</organism>
<dbReference type="OrthoDB" id="63070at2759"/>